<protein>
    <recommendedName>
        <fullName evidence="3">Abhydrolase domain-containing 18</fullName>
    </recommendedName>
</protein>
<dbReference type="Gene3D" id="3.40.50.1820">
    <property type="entry name" value="alpha/beta hydrolase"/>
    <property type="match status" value="1"/>
</dbReference>
<dbReference type="InterPro" id="IPR029058">
    <property type="entry name" value="AB_hydrolase_fold"/>
</dbReference>
<dbReference type="Pfam" id="PF09752">
    <property type="entry name" value="ABHD18"/>
    <property type="match status" value="1"/>
</dbReference>
<keyword evidence="2" id="KW-1185">Reference proteome</keyword>
<evidence type="ECO:0008006" key="3">
    <source>
        <dbReference type="Google" id="ProtNLM"/>
    </source>
</evidence>
<feature type="non-terminal residue" evidence="1">
    <location>
        <position position="253"/>
    </location>
</feature>
<gene>
    <name evidence="1" type="ORF">OUZ56_032599</name>
</gene>
<organism evidence="1 2">
    <name type="scientific">Daphnia magna</name>
    <dbReference type="NCBI Taxonomy" id="35525"/>
    <lineage>
        <taxon>Eukaryota</taxon>
        <taxon>Metazoa</taxon>
        <taxon>Ecdysozoa</taxon>
        <taxon>Arthropoda</taxon>
        <taxon>Crustacea</taxon>
        <taxon>Branchiopoda</taxon>
        <taxon>Diplostraca</taxon>
        <taxon>Cladocera</taxon>
        <taxon>Anomopoda</taxon>
        <taxon>Daphniidae</taxon>
        <taxon>Daphnia</taxon>
    </lineage>
</organism>
<proteinExistence type="predicted"/>
<name>A0ABR0B9D5_9CRUS</name>
<comment type="caution">
    <text evidence="1">The sequence shown here is derived from an EMBL/GenBank/DDBJ whole genome shotgun (WGS) entry which is preliminary data.</text>
</comment>
<dbReference type="PANTHER" id="PTHR13617:SF14">
    <property type="entry name" value="PROTEIN ABHD18"/>
    <property type="match status" value="1"/>
</dbReference>
<reference evidence="1 2" key="1">
    <citation type="journal article" date="2023" name="Nucleic Acids Res.">
        <title>The hologenome of Daphnia magna reveals possible DNA methylation and microbiome-mediated evolution of the host genome.</title>
        <authorList>
            <person name="Chaturvedi A."/>
            <person name="Li X."/>
            <person name="Dhandapani V."/>
            <person name="Marshall H."/>
            <person name="Kissane S."/>
            <person name="Cuenca-Cambronero M."/>
            <person name="Asole G."/>
            <person name="Calvet F."/>
            <person name="Ruiz-Romero M."/>
            <person name="Marangio P."/>
            <person name="Guigo R."/>
            <person name="Rago D."/>
            <person name="Mirbahai L."/>
            <person name="Eastwood N."/>
            <person name="Colbourne J.K."/>
            <person name="Zhou J."/>
            <person name="Mallon E."/>
            <person name="Orsini L."/>
        </authorList>
    </citation>
    <scope>NUCLEOTIDE SEQUENCE [LARGE SCALE GENOMIC DNA]</scope>
    <source>
        <strain evidence="1">LRV0_1</strain>
    </source>
</reference>
<dbReference type="SUPFAM" id="SSF53474">
    <property type="entry name" value="alpha/beta-Hydrolases"/>
    <property type="match status" value="1"/>
</dbReference>
<dbReference type="PANTHER" id="PTHR13617">
    <property type="entry name" value="PROTEIN ABHD18"/>
    <property type="match status" value="1"/>
</dbReference>
<dbReference type="Proteomes" id="UP001234178">
    <property type="component" value="Unassembled WGS sequence"/>
</dbReference>
<accession>A0ABR0B9D5</accession>
<sequence>MGMLPSLADRLFARLVRRQPLFWGGWGDESYVDAVRTRATRFESAPPAAVHYTPLRADLGRLIRHGRFLSPMKRLEGRTRRGAVLRIDPPRGVPVKGAFVALAGAGEEGYTLRRMLWSPLVEEGYTAVFLENPFYGTRRSPRQRTVAVETVAEHLTLSAAVVAESCALLGHLEQEGFSQLGIAGFSMGAFHTALVAAVYQRPLAVATLAGGVCPKDVFTESLFARSVPFAALGRHGEGIDETRARVKETFGIT</sequence>
<dbReference type="InterPro" id="IPR019149">
    <property type="entry name" value="ABHD18"/>
</dbReference>
<evidence type="ECO:0000313" key="1">
    <source>
        <dbReference type="EMBL" id="KAK4045191.1"/>
    </source>
</evidence>
<dbReference type="EMBL" id="JAOYFB010000041">
    <property type="protein sequence ID" value="KAK4045191.1"/>
    <property type="molecule type" value="Genomic_DNA"/>
</dbReference>
<evidence type="ECO:0000313" key="2">
    <source>
        <dbReference type="Proteomes" id="UP001234178"/>
    </source>
</evidence>